<dbReference type="InterPro" id="IPR006017">
    <property type="entry name" value="Caldesmon"/>
</dbReference>
<name>A0ABV0U3K5_9TELE</name>
<dbReference type="Proteomes" id="UP001482620">
    <property type="component" value="Unassembled WGS sequence"/>
</dbReference>
<sequence length="149" mass="16184">MSPTFKKLLIQFYPDEVNSRVSPDGKCTITERTESLKRSTSNIKKRVPPLSVSKIDKRLEEYTTALEISSKEGRASCQVLTDLTSPSEPVASKKNLFEAGEAWNQNVISVTPSKDADGLKVGVADLINLWVKGGEDGSRSSSPSKPAVS</sequence>
<reference evidence="1 2" key="1">
    <citation type="submission" date="2021-06" db="EMBL/GenBank/DDBJ databases">
        <authorList>
            <person name="Palmer J.M."/>
        </authorList>
    </citation>
    <scope>NUCLEOTIDE SEQUENCE [LARGE SCALE GENOMIC DNA]</scope>
    <source>
        <strain evidence="2">if_2019</strain>
        <tissue evidence="1">Muscle</tissue>
    </source>
</reference>
<gene>
    <name evidence="1" type="ORF">ILYODFUR_008099</name>
</gene>
<dbReference type="InterPro" id="IPR006018">
    <property type="entry name" value="Caldesmon_LSP"/>
</dbReference>
<dbReference type="PANTHER" id="PTHR18949">
    <property type="entry name" value="CALDESMON"/>
    <property type="match status" value="1"/>
</dbReference>
<dbReference type="PANTHER" id="PTHR18949:SF1">
    <property type="entry name" value="LYMPHOCYTE-SPECIFIC PROTEIN 1"/>
    <property type="match status" value="1"/>
</dbReference>
<accession>A0ABV0U3K5</accession>
<protein>
    <submittedName>
        <fullName evidence="1">Uncharacterized protein</fullName>
    </submittedName>
</protein>
<dbReference type="Pfam" id="PF02029">
    <property type="entry name" value="Caldesmon"/>
    <property type="match status" value="1"/>
</dbReference>
<dbReference type="EMBL" id="JAHRIQ010058463">
    <property type="protein sequence ID" value="MEQ2239790.1"/>
    <property type="molecule type" value="Genomic_DNA"/>
</dbReference>
<evidence type="ECO:0000313" key="1">
    <source>
        <dbReference type="EMBL" id="MEQ2239790.1"/>
    </source>
</evidence>
<organism evidence="1 2">
    <name type="scientific">Ilyodon furcidens</name>
    <name type="common">goldbreast splitfin</name>
    <dbReference type="NCBI Taxonomy" id="33524"/>
    <lineage>
        <taxon>Eukaryota</taxon>
        <taxon>Metazoa</taxon>
        <taxon>Chordata</taxon>
        <taxon>Craniata</taxon>
        <taxon>Vertebrata</taxon>
        <taxon>Euteleostomi</taxon>
        <taxon>Actinopterygii</taxon>
        <taxon>Neopterygii</taxon>
        <taxon>Teleostei</taxon>
        <taxon>Neoteleostei</taxon>
        <taxon>Acanthomorphata</taxon>
        <taxon>Ovalentaria</taxon>
        <taxon>Atherinomorphae</taxon>
        <taxon>Cyprinodontiformes</taxon>
        <taxon>Goodeidae</taxon>
        <taxon>Ilyodon</taxon>
    </lineage>
</organism>
<evidence type="ECO:0000313" key="2">
    <source>
        <dbReference type="Proteomes" id="UP001482620"/>
    </source>
</evidence>
<keyword evidence="2" id="KW-1185">Reference proteome</keyword>
<comment type="caution">
    <text evidence="1">The sequence shown here is derived from an EMBL/GenBank/DDBJ whole genome shotgun (WGS) entry which is preliminary data.</text>
</comment>
<dbReference type="PRINTS" id="PR01076">
    <property type="entry name" value="CALDESMON"/>
</dbReference>
<proteinExistence type="predicted"/>